<feature type="transmembrane region" description="Helical" evidence="1">
    <location>
        <begin position="293"/>
        <end position="310"/>
    </location>
</feature>
<feature type="domain" description="DUF2157" evidence="2">
    <location>
        <begin position="12"/>
        <end position="151"/>
    </location>
</feature>
<dbReference type="Pfam" id="PF09925">
    <property type="entry name" value="DUF2157"/>
    <property type="match status" value="1"/>
</dbReference>
<dbReference type="AlphaFoldDB" id="A0A2P9HMG9"/>
<dbReference type="Proteomes" id="UP000246073">
    <property type="component" value="Unassembled WGS sequence"/>
</dbReference>
<evidence type="ECO:0000313" key="3">
    <source>
        <dbReference type="EMBL" id="SPL65183.1"/>
    </source>
</evidence>
<feature type="transmembrane region" description="Helical" evidence="1">
    <location>
        <begin position="226"/>
        <end position="247"/>
    </location>
</feature>
<feature type="transmembrane region" description="Helical" evidence="1">
    <location>
        <begin position="340"/>
        <end position="361"/>
    </location>
</feature>
<dbReference type="RefSeq" id="WP_109368873.1">
    <property type="nucleotide sequence ID" value="NZ_OOFM01000005.1"/>
</dbReference>
<feature type="transmembrane region" description="Helical" evidence="1">
    <location>
        <begin position="151"/>
        <end position="168"/>
    </location>
</feature>
<gene>
    <name evidence="3" type="ORF">OHAE_1050</name>
</gene>
<feature type="transmembrane region" description="Helical" evidence="1">
    <location>
        <begin position="102"/>
        <end position="122"/>
    </location>
</feature>
<evidence type="ECO:0000259" key="2">
    <source>
        <dbReference type="Pfam" id="PF09925"/>
    </source>
</evidence>
<name>A0A2P9HMG9_9HYPH</name>
<feature type="transmembrane region" description="Helical" evidence="1">
    <location>
        <begin position="71"/>
        <end position="90"/>
    </location>
</feature>
<feature type="transmembrane region" description="Helical" evidence="1">
    <location>
        <begin position="180"/>
        <end position="197"/>
    </location>
</feature>
<keyword evidence="1" id="KW-0472">Membrane</keyword>
<reference evidence="4" key="1">
    <citation type="submission" date="2017-12" db="EMBL/GenBank/DDBJ databases">
        <authorList>
            <person name="Diaz M."/>
        </authorList>
    </citation>
    <scope>NUCLEOTIDE SEQUENCE [LARGE SCALE GENOMIC DNA]</scope>
    <source>
        <strain evidence="4">FI11154</strain>
    </source>
</reference>
<proteinExistence type="predicted"/>
<feature type="transmembrane region" description="Helical" evidence="1">
    <location>
        <begin position="204"/>
        <end position="220"/>
    </location>
</feature>
<organism evidence="3 4">
    <name type="scientific">Ochrobactrum soli</name>
    <dbReference type="NCBI Taxonomy" id="2448455"/>
    <lineage>
        <taxon>Bacteria</taxon>
        <taxon>Pseudomonadati</taxon>
        <taxon>Pseudomonadota</taxon>
        <taxon>Alphaproteobacteria</taxon>
        <taxon>Hyphomicrobiales</taxon>
        <taxon>Brucellaceae</taxon>
        <taxon>Brucella/Ochrobactrum group</taxon>
        <taxon>Ochrobactrum</taxon>
    </lineage>
</organism>
<evidence type="ECO:0000313" key="4">
    <source>
        <dbReference type="Proteomes" id="UP000246073"/>
    </source>
</evidence>
<accession>A0A2P9HMG9</accession>
<feature type="transmembrane region" description="Helical" evidence="1">
    <location>
        <begin position="41"/>
        <end position="65"/>
    </location>
</feature>
<dbReference type="EMBL" id="OOFM01000005">
    <property type="protein sequence ID" value="SPL65183.1"/>
    <property type="molecule type" value="Genomic_DNA"/>
</dbReference>
<evidence type="ECO:0000256" key="1">
    <source>
        <dbReference type="SAM" id="Phobius"/>
    </source>
</evidence>
<feature type="transmembrane region" description="Helical" evidence="1">
    <location>
        <begin position="259"/>
        <end position="281"/>
    </location>
</feature>
<protein>
    <submittedName>
        <fullName evidence="3">Membrane protein, putative</fullName>
    </submittedName>
</protein>
<dbReference type="InterPro" id="IPR018677">
    <property type="entry name" value="DUF2157"/>
</dbReference>
<keyword evidence="1" id="KW-1133">Transmembrane helix</keyword>
<sequence length="378" mass="40322">MSFSISVERLVERWQQEGLIDAVTASRLNADLEKRATGFSLGAVLATLGGLLLGAAVIMLVAANWQDMPRLMRIGMVLALIWIGYLGGAWRQARGDKVFSSALYVVGAASFGAGIALVGQMYHVSGDVHSAAVYWTLGVLASAFLVRAPVLAAFGAGVACFYLSTFVFDGTSADNGELAYRWIGPLLLLVGVGAALLTRSRHAAHLWALFAIGWALLLYIQNENDVILCLMIAVGIALMLADAFAHDTMERLTRFAQPLASYGLMLALLSLGILQLNHMFSSSGGSASLDQDVLYSMLILGLSIGAIALCGRDNGGLRSIAYATFSFQVLYLAFTTVGTMIGTSGFFLTAGVLVLLLAAFVRRMERRFGKKREAGSQS</sequence>
<keyword evidence="1" id="KW-0812">Transmembrane</keyword>